<feature type="region of interest" description="Disordered" evidence="1">
    <location>
        <begin position="25"/>
        <end position="50"/>
    </location>
</feature>
<organism evidence="2">
    <name type="scientific">Phaeodactylum tricornutum</name>
    <name type="common">Diatom</name>
    <dbReference type="NCBI Taxonomy" id="2850"/>
    <lineage>
        <taxon>Eukaryota</taxon>
        <taxon>Sar</taxon>
        <taxon>Stramenopiles</taxon>
        <taxon>Ochrophyta</taxon>
        <taxon>Bacillariophyta</taxon>
        <taxon>Bacillariophyceae</taxon>
        <taxon>Bacillariophycidae</taxon>
        <taxon>Naviculales</taxon>
        <taxon>Phaeodactylaceae</taxon>
        <taxon>Phaeodactylum</taxon>
    </lineage>
</organism>
<reference evidence="2" key="1">
    <citation type="submission" date="2022-02" db="EMBL/GenBank/DDBJ databases">
        <authorList>
            <person name="Giguere J D."/>
        </authorList>
    </citation>
    <scope>NUCLEOTIDE SEQUENCE</scope>
    <source>
        <strain evidence="2">CCAP 1055/1</strain>
    </source>
</reference>
<feature type="compositionally biased region" description="Low complexity" evidence="1">
    <location>
        <begin position="36"/>
        <end position="49"/>
    </location>
</feature>
<sequence length="448" mass="49234">MVVDFRGPRRQPEHFSKELRIECSDGTSSMEDSARTRTQIQSSSSIHSSPDLEDCYTPVLPCDDVGMPWNRLDAAFDNDRIHRSPSGGDLSPVLRISGSVGTEHNLSNPLYIASGENVAAAVAQWYAPGVGPADGPGGMVPGTPRTILKVQALTRSAAHGVELALLLPAVTGCSVDELQLQDFDWRVNDVNALCTSDSGTKRVRIQHGSMSDAAVHALARDLVTAPKLGDDKPVSLLLDQVDISPRALQGLFASVARAPKLISLGLVAMQMRNNVLLNAFTQSLSTNHSLHELNLSWNTFSLWQWKELCRAVREHCSLRILKLNWISHGTQHRDDECIDELSRTRTTALLNMVQANPNIQEIQLEALRDSDYDTALLDCLQSGLTVRRLYQHRVAALADQDTSGHRRALLLQSLVHAQQSSCRHDLFFCILTQSTDALAIERGQPFGT</sequence>
<dbReference type="InterPro" id="IPR032675">
    <property type="entry name" value="LRR_dom_sf"/>
</dbReference>
<proteinExistence type="predicted"/>
<evidence type="ECO:0000256" key="1">
    <source>
        <dbReference type="SAM" id="MobiDB-lite"/>
    </source>
</evidence>
<dbReference type="AlphaFoldDB" id="A0A8J9TG12"/>
<dbReference type="Gene3D" id="3.80.10.10">
    <property type="entry name" value="Ribonuclease Inhibitor"/>
    <property type="match status" value="1"/>
</dbReference>
<name>A0A8J9TG12_PHATR</name>
<dbReference type="EMBL" id="OU594963">
    <property type="protein sequence ID" value="CAG9286257.1"/>
    <property type="molecule type" value="Genomic_DNA"/>
</dbReference>
<dbReference type="Proteomes" id="UP000836788">
    <property type="component" value="Chromosome 22"/>
</dbReference>
<accession>A0A8J9TG12</accession>
<evidence type="ECO:0000313" key="2">
    <source>
        <dbReference type="EMBL" id="CAG9286257.1"/>
    </source>
</evidence>
<protein>
    <submittedName>
        <fullName evidence="2">Uncharacterized protein</fullName>
    </submittedName>
</protein>
<gene>
    <name evidence="2" type="ORF">PTTT1_LOCUS31715</name>
</gene>
<dbReference type="SUPFAM" id="SSF52047">
    <property type="entry name" value="RNI-like"/>
    <property type="match status" value="1"/>
</dbReference>